<dbReference type="PRINTS" id="PR00705">
    <property type="entry name" value="PAPAIN"/>
</dbReference>
<keyword evidence="4" id="KW-0378">Hydrolase</keyword>
<keyword evidence="6" id="KW-0865">Zymogen</keyword>
<keyword evidence="8" id="KW-0325">Glycoprotein</keyword>
<keyword evidence="5" id="KW-0788">Thiol protease</keyword>
<dbReference type="KEGG" id="nai:NECAME_14048"/>
<evidence type="ECO:0000256" key="6">
    <source>
        <dbReference type="ARBA" id="ARBA00023145"/>
    </source>
</evidence>
<dbReference type="Pfam" id="PF00112">
    <property type="entry name" value="Peptidase_C1"/>
    <property type="match status" value="1"/>
</dbReference>
<accession>W2SQE3</accession>
<keyword evidence="12" id="KW-1185">Reference proteome</keyword>
<dbReference type="OrthoDB" id="10058785at2759"/>
<dbReference type="OMA" id="PCPENEY"/>
<evidence type="ECO:0000256" key="1">
    <source>
        <dbReference type="ARBA" id="ARBA00008455"/>
    </source>
</evidence>
<dbReference type="InterPro" id="IPR013128">
    <property type="entry name" value="Peptidase_C1A"/>
</dbReference>
<dbReference type="Proteomes" id="UP000053676">
    <property type="component" value="Unassembled WGS sequence"/>
</dbReference>
<comment type="function">
    <text evidence="9">Expression of the protease correlates with blood-feeding and suggests a role for the protease in blood digestion.</text>
</comment>
<evidence type="ECO:0000256" key="3">
    <source>
        <dbReference type="ARBA" id="ARBA00022729"/>
    </source>
</evidence>
<dbReference type="EMBL" id="KI666244">
    <property type="protein sequence ID" value="ETN71944.1"/>
    <property type="molecule type" value="Genomic_DNA"/>
</dbReference>
<reference evidence="12" key="1">
    <citation type="journal article" date="2014" name="Nat. Genet.">
        <title>Genome of the human hookworm Necator americanus.</title>
        <authorList>
            <person name="Tang Y.T."/>
            <person name="Gao X."/>
            <person name="Rosa B.A."/>
            <person name="Abubucker S."/>
            <person name="Hallsworth-Pepin K."/>
            <person name="Martin J."/>
            <person name="Tyagi R."/>
            <person name="Heizer E."/>
            <person name="Zhang X."/>
            <person name="Bhonagiri-Palsikar V."/>
            <person name="Minx P."/>
            <person name="Warren W.C."/>
            <person name="Wang Q."/>
            <person name="Zhan B."/>
            <person name="Hotez P.J."/>
            <person name="Sternberg P.W."/>
            <person name="Dougall A."/>
            <person name="Gaze S.T."/>
            <person name="Mulvenna J."/>
            <person name="Sotillo J."/>
            <person name="Ranganathan S."/>
            <person name="Rabelo E.M."/>
            <person name="Wilson R.K."/>
            <person name="Felgner P.L."/>
            <person name="Bethony J."/>
            <person name="Hawdon J.M."/>
            <person name="Gasser R.B."/>
            <person name="Loukas A."/>
            <person name="Mitreva M."/>
        </authorList>
    </citation>
    <scope>NUCLEOTIDE SEQUENCE [LARGE SCALE GENOMIC DNA]</scope>
</reference>
<gene>
    <name evidence="11" type="ORF">NECAME_14048</name>
</gene>
<evidence type="ECO:0000256" key="2">
    <source>
        <dbReference type="ARBA" id="ARBA00022670"/>
    </source>
</evidence>
<evidence type="ECO:0000259" key="10">
    <source>
        <dbReference type="SMART" id="SM00645"/>
    </source>
</evidence>
<dbReference type="GO" id="GO:0008234">
    <property type="term" value="F:cysteine-type peptidase activity"/>
    <property type="evidence" value="ECO:0007669"/>
    <property type="project" value="UniProtKB-KW"/>
</dbReference>
<dbReference type="SMART" id="SM00645">
    <property type="entry name" value="Pept_C1"/>
    <property type="match status" value="1"/>
</dbReference>
<comment type="similarity">
    <text evidence="1">Belongs to the peptidase C1 family.</text>
</comment>
<dbReference type="Gene3D" id="3.90.70.10">
    <property type="entry name" value="Cysteine proteinases"/>
    <property type="match status" value="1"/>
</dbReference>
<dbReference type="SUPFAM" id="SSF54001">
    <property type="entry name" value="Cysteine proteinases"/>
    <property type="match status" value="1"/>
</dbReference>
<dbReference type="InterPro" id="IPR000668">
    <property type="entry name" value="Peptidase_C1A_C"/>
</dbReference>
<evidence type="ECO:0000256" key="4">
    <source>
        <dbReference type="ARBA" id="ARBA00022801"/>
    </source>
</evidence>
<name>W2SQE3_NECAM</name>
<evidence type="ECO:0000256" key="8">
    <source>
        <dbReference type="ARBA" id="ARBA00023180"/>
    </source>
</evidence>
<protein>
    <submittedName>
        <fullName evidence="11">Papain family cysteine protease</fullName>
    </submittedName>
</protein>
<evidence type="ECO:0000256" key="5">
    <source>
        <dbReference type="ARBA" id="ARBA00022807"/>
    </source>
</evidence>
<dbReference type="PANTHER" id="PTHR12411">
    <property type="entry name" value="CYSTEINE PROTEASE FAMILY C1-RELATED"/>
    <property type="match status" value="1"/>
</dbReference>
<dbReference type="STRING" id="51031.W2SQE3"/>
<dbReference type="PROSITE" id="PS00639">
    <property type="entry name" value="THIOL_PROTEASE_HIS"/>
    <property type="match status" value="1"/>
</dbReference>
<dbReference type="FunFam" id="3.90.70.10:FF:000031">
    <property type="entry name" value="Cathepsin B"/>
    <property type="match status" value="1"/>
</dbReference>
<keyword evidence="7" id="KW-1015">Disulfide bond</keyword>
<organism evidence="11 12">
    <name type="scientific">Necator americanus</name>
    <name type="common">Human hookworm</name>
    <dbReference type="NCBI Taxonomy" id="51031"/>
    <lineage>
        <taxon>Eukaryota</taxon>
        <taxon>Metazoa</taxon>
        <taxon>Ecdysozoa</taxon>
        <taxon>Nematoda</taxon>
        <taxon>Chromadorea</taxon>
        <taxon>Rhabditida</taxon>
        <taxon>Rhabditina</taxon>
        <taxon>Rhabditomorpha</taxon>
        <taxon>Strongyloidea</taxon>
        <taxon>Ancylostomatidae</taxon>
        <taxon>Bunostominae</taxon>
        <taxon>Necator</taxon>
    </lineage>
</organism>
<evidence type="ECO:0000256" key="7">
    <source>
        <dbReference type="ARBA" id="ARBA00023157"/>
    </source>
</evidence>
<dbReference type="GO" id="GO:0006508">
    <property type="term" value="P:proteolysis"/>
    <property type="evidence" value="ECO:0007669"/>
    <property type="project" value="UniProtKB-KW"/>
</dbReference>
<keyword evidence="2 11" id="KW-0645">Protease</keyword>
<evidence type="ECO:0000313" key="12">
    <source>
        <dbReference type="Proteomes" id="UP000053676"/>
    </source>
</evidence>
<dbReference type="InterPro" id="IPR038765">
    <property type="entry name" value="Papain-like_cys_pep_sf"/>
</dbReference>
<dbReference type="CDD" id="cd02620">
    <property type="entry name" value="Peptidase_C1A_CathepsinB"/>
    <property type="match status" value="1"/>
</dbReference>
<evidence type="ECO:0000313" key="11">
    <source>
        <dbReference type="EMBL" id="ETN71944.1"/>
    </source>
</evidence>
<dbReference type="AlphaFoldDB" id="W2SQE3"/>
<feature type="domain" description="Peptidase C1A papain C-terminal" evidence="10">
    <location>
        <begin position="21"/>
        <end position="256"/>
    </location>
</feature>
<dbReference type="InterPro" id="IPR025660">
    <property type="entry name" value="Pept_his_AS"/>
</dbReference>
<evidence type="ECO:0000256" key="9">
    <source>
        <dbReference type="ARBA" id="ARBA00057399"/>
    </source>
</evidence>
<sequence>MHEYSGRSALQFQTFVTSQTVVRNIMSRLFKCFFSHEKLKGSCWAFGAAEAMSDRICIASNGNTQVTISVDDVLSCCGKTCGDGCEGGYPIEAWRYWMKHGICTGGSYESQSGCKPYPIPPCGHHANQTYYGPCPENEYDTPVCTNTCIAGYPTKYSDDKHYGKSAYGVAKTVQGIQKEIMTNGPVEAAYTVYEDFYQYTGGVYVHTAGKQVGGHAVRILGWGVDNQTPYWLVANSWNTDWGENGSLRNSDLFFKEEQQRPLFERKLQTPFLEHRL</sequence>
<proteinExistence type="inferred from homology"/>
<keyword evidence="3" id="KW-0732">Signal</keyword>